<dbReference type="ExpressionAtlas" id="A0A2K3P2H4">
    <property type="expression patterns" value="baseline"/>
</dbReference>
<organism evidence="13 14">
    <name type="scientific">Trifolium pratense</name>
    <name type="common">Red clover</name>
    <dbReference type="NCBI Taxonomy" id="57577"/>
    <lineage>
        <taxon>Eukaryota</taxon>
        <taxon>Viridiplantae</taxon>
        <taxon>Streptophyta</taxon>
        <taxon>Embryophyta</taxon>
        <taxon>Tracheophyta</taxon>
        <taxon>Spermatophyta</taxon>
        <taxon>Magnoliopsida</taxon>
        <taxon>eudicotyledons</taxon>
        <taxon>Gunneridae</taxon>
        <taxon>Pentapetalae</taxon>
        <taxon>rosids</taxon>
        <taxon>fabids</taxon>
        <taxon>Fabales</taxon>
        <taxon>Fabaceae</taxon>
        <taxon>Papilionoideae</taxon>
        <taxon>50 kb inversion clade</taxon>
        <taxon>NPAAA clade</taxon>
        <taxon>Hologalegina</taxon>
        <taxon>IRL clade</taxon>
        <taxon>Trifolieae</taxon>
        <taxon>Trifolium</taxon>
    </lineage>
</organism>
<feature type="transmembrane region" description="Helical" evidence="11">
    <location>
        <begin position="288"/>
        <end position="307"/>
    </location>
</feature>
<accession>A0A2K3P2H4</accession>
<dbReference type="Proteomes" id="UP000236291">
    <property type="component" value="Unassembled WGS sequence"/>
</dbReference>
<evidence type="ECO:0000256" key="2">
    <source>
        <dbReference type="ARBA" id="ARBA00022448"/>
    </source>
</evidence>
<reference evidence="13 14" key="1">
    <citation type="journal article" date="2014" name="Am. J. Bot.">
        <title>Genome assembly and annotation for red clover (Trifolium pratense; Fabaceae).</title>
        <authorList>
            <person name="Istvanek J."/>
            <person name="Jaros M."/>
            <person name="Krenek A."/>
            <person name="Repkova J."/>
        </authorList>
    </citation>
    <scope>NUCLEOTIDE SEQUENCE [LARGE SCALE GENOMIC DNA]</scope>
    <source>
        <strain evidence="14">cv. Tatra</strain>
        <tissue evidence="13">Young leaves</tissue>
    </source>
</reference>
<evidence type="ECO:0000256" key="8">
    <source>
        <dbReference type="ARBA" id="ARBA00023180"/>
    </source>
</evidence>
<evidence type="ECO:0000256" key="11">
    <source>
        <dbReference type="SAM" id="Phobius"/>
    </source>
</evidence>
<dbReference type="Gene3D" id="1.10.287.70">
    <property type="match status" value="1"/>
</dbReference>
<dbReference type="STRING" id="57577.A0A2K3P2H4"/>
<evidence type="ECO:0000256" key="4">
    <source>
        <dbReference type="ARBA" id="ARBA00022989"/>
    </source>
</evidence>
<evidence type="ECO:0000256" key="6">
    <source>
        <dbReference type="ARBA" id="ARBA00023136"/>
    </source>
</evidence>
<name>A0A2K3P2H4_TRIPR</name>
<keyword evidence="6 11" id="KW-0472">Membrane</keyword>
<reference evidence="13 14" key="2">
    <citation type="journal article" date="2017" name="Front. Plant Sci.">
        <title>Gene Classification and Mining of Molecular Markers Useful in Red Clover (Trifolium pratense) Breeding.</title>
        <authorList>
            <person name="Istvanek J."/>
            <person name="Dluhosova J."/>
            <person name="Dluhos P."/>
            <person name="Patkova L."/>
            <person name="Nedelnik J."/>
            <person name="Repkova J."/>
        </authorList>
    </citation>
    <scope>NUCLEOTIDE SEQUENCE [LARGE SCALE GENOMIC DNA]</scope>
    <source>
        <strain evidence="14">cv. Tatra</strain>
        <tissue evidence="13">Young leaves</tissue>
    </source>
</reference>
<feature type="transmembrane region" description="Helical" evidence="11">
    <location>
        <begin position="109"/>
        <end position="127"/>
    </location>
</feature>
<dbReference type="EMBL" id="ASHM01003186">
    <property type="protein sequence ID" value="PNY09494.1"/>
    <property type="molecule type" value="Genomic_DNA"/>
</dbReference>
<dbReference type="AlphaFoldDB" id="A0A2K3P2H4"/>
<protein>
    <submittedName>
        <fullName evidence="13">Glutamate receptor-like protein</fullName>
    </submittedName>
</protein>
<dbReference type="GO" id="GO:0015276">
    <property type="term" value="F:ligand-gated monoatomic ion channel activity"/>
    <property type="evidence" value="ECO:0007669"/>
    <property type="project" value="InterPro"/>
</dbReference>
<evidence type="ECO:0000256" key="5">
    <source>
        <dbReference type="ARBA" id="ARBA00023065"/>
    </source>
</evidence>
<keyword evidence="2" id="KW-0813">Transport</keyword>
<evidence type="ECO:0000256" key="3">
    <source>
        <dbReference type="ARBA" id="ARBA00022692"/>
    </source>
</evidence>
<evidence type="ECO:0000256" key="1">
    <source>
        <dbReference type="ARBA" id="ARBA00004141"/>
    </source>
</evidence>
<dbReference type="InterPro" id="IPR001320">
    <property type="entry name" value="Iontro_rcpt_C"/>
</dbReference>
<keyword evidence="4 11" id="KW-1133">Transmembrane helix</keyword>
<keyword evidence="7 13" id="KW-0675">Receptor</keyword>
<comment type="subcellular location">
    <subcellularLocation>
        <location evidence="1">Membrane</location>
        <topology evidence="1">Multi-pass membrane protein</topology>
    </subcellularLocation>
</comment>
<dbReference type="SMART" id="SM00079">
    <property type="entry name" value="PBPe"/>
    <property type="match status" value="1"/>
</dbReference>
<feature type="domain" description="Ionotropic glutamate receptor C-terminal" evidence="12">
    <location>
        <begin position="58"/>
        <end position="266"/>
    </location>
</feature>
<evidence type="ECO:0000256" key="10">
    <source>
        <dbReference type="ARBA" id="ARBA00023303"/>
    </source>
</evidence>
<feature type="transmembrane region" description="Helical" evidence="11">
    <location>
        <begin position="6"/>
        <end position="23"/>
    </location>
</feature>
<keyword evidence="9" id="KW-1071">Ligand-gated ion channel</keyword>
<dbReference type="Pfam" id="PF00060">
    <property type="entry name" value="Lig_chan"/>
    <property type="match status" value="1"/>
</dbReference>
<sequence>MWFATVVILIYTMFIIWFLEHRLNPEFGGPLKTQISNTLWFAFSSLFSVHTPEAVDLMKRVQWVMHNNVVLLRSMDVVFQRLDFAIQKGSCITMLCCLGEKINSNSARVVVGVWLFLVLVLTSSYTANLSSLLTVPKLRSDRNIEWLKQNNLPIGCASTSAFLKNYLIQVYNIPRHQIVDVGGEDDYMDKFKNKKISAIFAESPYVKLFLNKHCKDYIATTAAYKFGGMGFVFQKDAPIAKDFSVAILTLAENGKLKALEDKWLTPSNQCSNNSPSPQTESLTLNKFWGIYLICAATSTICLLLASLKKYLCKGNVIAEYDDNKGNQNWTGLDRPVQLVEFGTEFASGPINTSNRYASGPINTSNRYVSGSYNTSNRYDNTSNCCDTELDIKPV</sequence>
<evidence type="ECO:0000313" key="14">
    <source>
        <dbReference type="Proteomes" id="UP000236291"/>
    </source>
</evidence>
<dbReference type="Gene3D" id="3.40.190.10">
    <property type="entry name" value="Periplasmic binding protein-like II"/>
    <property type="match status" value="1"/>
</dbReference>
<keyword evidence="3 11" id="KW-0812">Transmembrane</keyword>
<keyword evidence="8" id="KW-0325">Glycoprotein</keyword>
<dbReference type="InterPro" id="IPR015683">
    <property type="entry name" value="Ionotropic_Glu_rcpt"/>
</dbReference>
<keyword evidence="10" id="KW-0407">Ion channel</keyword>
<gene>
    <name evidence="13" type="ORF">L195_g006047</name>
</gene>
<evidence type="ECO:0000256" key="9">
    <source>
        <dbReference type="ARBA" id="ARBA00023286"/>
    </source>
</evidence>
<dbReference type="GO" id="GO:0016020">
    <property type="term" value="C:membrane"/>
    <property type="evidence" value="ECO:0007669"/>
    <property type="project" value="UniProtKB-SubCell"/>
</dbReference>
<evidence type="ECO:0000313" key="13">
    <source>
        <dbReference type="EMBL" id="PNY09494.1"/>
    </source>
</evidence>
<dbReference type="SUPFAM" id="SSF53850">
    <property type="entry name" value="Periplasmic binding protein-like II"/>
    <property type="match status" value="1"/>
</dbReference>
<proteinExistence type="predicted"/>
<comment type="caution">
    <text evidence="13">The sequence shown here is derived from an EMBL/GenBank/DDBJ whole genome shotgun (WGS) entry which is preliminary data.</text>
</comment>
<dbReference type="PANTHER" id="PTHR18966">
    <property type="entry name" value="IONOTROPIC GLUTAMATE RECEPTOR"/>
    <property type="match status" value="1"/>
</dbReference>
<keyword evidence="5" id="KW-0406">Ion transport</keyword>
<evidence type="ECO:0000256" key="7">
    <source>
        <dbReference type="ARBA" id="ARBA00023170"/>
    </source>
</evidence>
<evidence type="ECO:0000259" key="12">
    <source>
        <dbReference type="SMART" id="SM00079"/>
    </source>
</evidence>